<proteinExistence type="predicted"/>
<gene>
    <name evidence="1" type="ORF">DRJ00_09210</name>
</gene>
<dbReference type="InterPro" id="IPR013321">
    <property type="entry name" value="Arc_rbn_hlx_hlx"/>
</dbReference>
<dbReference type="CDD" id="cd22231">
    <property type="entry name" value="RHH_NikR_HicB-like"/>
    <property type="match status" value="1"/>
</dbReference>
<dbReference type="Gene3D" id="1.10.1220.10">
    <property type="entry name" value="Met repressor-like"/>
    <property type="match status" value="1"/>
</dbReference>
<accession>A0A497E1M1</accession>
<organism evidence="1 2">
    <name type="scientific">Aerophobetes bacterium</name>
    <dbReference type="NCBI Taxonomy" id="2030807"/>
    <lineage>
        <taxon>Bacteria</taxon>
        <taxon>Candidatus Aerophobota</taxon>
    </lineage>
</organism>
<protein>
    <recommendedName>
        <fullName evidence="3">Ribbon-helix-helix protein CopG domain-containing protein</fullName>
    </recommendedName>
</protein>
<dbReference type="Proteomes" id="UP000279422">
    <property type="component" value="Unassembled WGS sequence"/>
</dbReference>
<comment type="caution">
    <text evidence="1">The sequence shown here is derived from an EMBL/GenBank/DDBJ whole genome shotgun (WGS) entry which is preliminary data.</text>
</comment>
<reference evidence="1 2" key="1">
    <citation type="submission" date="2018-06" db="EMBL/GenBank/DDBJ databases">
        <title>Extensive metabolic versatility and redundancy in microbially diverse, dynamic hydrothermal sediments.</title>
        <authorList>
            <person name="Dombrowski N."/>
            <person name="Teske A."/>
            <person name="Baker B.J."/>
        </authorList>
    </citation>
    <scope>NUCLEOTIDE SEQUENCE [LARGE SCALE GENOMIC DNA]</scope>
    <source>
        <strain evidence="1">B47_G16</strain>
    </source>
</reference>
<sequence length="87" mass="10321">MGTKKRTHVVVPEELVKEIDRISGKRKRSQFITQAVRKEIRRLKFLQAVKETAGAWKDEDHPELKEGVDKWVRGLREEDEKRLKEII</sequence>
<dbReference type="EMBL" id="QMPZ01000228">
    <property type="protein sequence ID" value="RLE06766.1"/>
    <property type="molecule type" value="Genomic_DNA"/>
</dbReference>
<evidence type="ECO:0000313" key="2">
    <source>
        <dbReference type="Proteomes" id="UP000279422"/>
    </source>
</evidence>
<dbReference type="AlphaFoldDB" id="A0A497E1M1"/>
<dbReference type="GO" id="GO:0006355">
    <property type="term" value="P:regulation of DNA-templated transcription"/>
    <property type="evidence" value="ECO:0007669"/>
    <property type="project" value="InterPro"/>
</dbReference>
<evidence type="ECO:0008006" key="3">
    <source>
        <dbReference type="Google" id="ProtNLM"/>
    </source>
</evidence>
<evidence type="ECO:0000313" key="1">
    <source>
        <dbReference type="EMBL" id="RLE06766.1"/>
    </source>
</evidence>
<name>A0A497E1M1_UNCAE</name>